<evidence type="ECO:0000256" key="7">
    <source>
        <dbReference type="ARBA" id="ARBA00022989"/>
    </source>
</evidence>
<protein>
    <submittedName>
        <fullName evidence="11">Preprotein translocase subunit YajC</fullName>
    </submittedName>
</protein>
<keyword evidence="6" id="KW-0653">Protein transport</keyword>
<gene>
    <name evidence="11" type="primary">yajC</name>
    <name evidence="11" type="ORF">FYJ78_09520</name>
</gene>
<dbReference type="Proteomes" id="UP000430222">
    <property type="component" value="Unassembled WGS sequence"/>
</dbReference>
<evidence type="ECO:0000313" key="11">
    <source>
        <dbReference type="EMBL" id="MSV25406.1"/>
    </source>
</evidence>
<dbReference type="RefSeq" id="WP_154621165.1">
    <property type="nucleotide sequence ID" value="NZ_CBCTNG010000002.1"/>
</dbReference>
<evidence type="ECO:0000256" key="6">
    <source>
        <dbReference type="ARBA" id="ARBA00022927"/>
    </source>
</evidence>
<evidence type="ECO:0000256" key="1">
    <source>
        <dbReference type="ARBA" id="ARBA00004162"/>
    </source>
</evidence>
<dbReference type="InterPro" id="IPR003849">
    <property type="entry name" value="Preprotein_translocase_YajC"/>
</dbReference>
<name>A0A6I2V1F2_9FIRM</name>
<comment type="subcellular location">
    <subcellularLocation>
        <location evidence="1">Cell membrane</location>
        <topology evidence="1">Single-pass membrane protein</topology>
    </subcellularLocation>
</comment>
<dbReference type="GO" id="GO:0005886">
    <property type="term" value="C:plasma membrane"/>
    <property type="evidence" value="ECO:0007669"/>
    <property type="project" value="UniProtKB-SubCell"/>
</dbReference>
<keyword evidence="5 10" id="KW-0812">Transmembrane</keyword>
<organism evidence="11 12">
    <name type="scientific">Selenomonas montiformis</name>
    <dbReference type="NCBI Taxonomy" id="2652285"/>
    <lineage>
        <taxon>Bacteria</taxon>
        <taxon>Bacillati</taxon>
        <taxon>Bacillota</taxon>
        <taxon>Negativicutes</taxon>
        <taxon>Selenomonadales</taxon>
        <taxon>Selenomonadaceae</taxon>
        <taxon>Selenomonas</taxon>
    </lineage>
</organism>
<comment type="caution">
    <text evidence="11">The sequence shown here is derived from an EMBL/GenBank/DDBJ whole genome shotgun (WGS) entry which is preliminary data.</text>
</comment>
<evidence type="ECO:0000313" key="12">
    <source>
        <dbReference type="Proteomes" id="UP000430222"/>
    </source>
</evidence>
<reference evidence="11 12" key="1">
    <citation type="submission" date="2019-08" db="EMBL/GenBank/DDBJ databases">
        <title>In-depth cultivation of the pig gut microbiome towards novel bacterial diversity and tailored functional studies.</title>
        <authorList>
            <person name="Wylensek D."/>
            <person name="Hitch T.C.A."/>
            <person name="Clavel T."/>
        </authorList>
    </citation>
    <scope>NUCLEOTIDE SEQUENCE [LARGE SCALE GENOMIC DNA]</scope>
    <source>
        <strain evidence="12">WCA-380-WT-3B3</strain>
    </source>
</reference>
<dbReference type="Pfam" id="PF02699">
    <property type="entry name" value="YajC"/>
    <property type="match status" value="1"/>
</dbReference>
<dbReference type="NCBIfam" id="TIGR00739">
    <property type="entry name" value="yajC"/>
    <property type="match status" value="1"/>
</dbReference>
<keyword evidence="3" id="KW-0813">Transport</keyword>
<dbReference type="SMART" id="SM01323">
    <property type="entry name" value="YajC"/>
    <property type="match status" value="1"/>
</dbReference>
<dbReference type="PANTHER" id="PTHR33909">
    <property type="entry name" value="SEC TRANSLOCON ACCESSORY COMPLEX SUBUNIT YAJC"/>
    <property type="match status" value="1"/>
</dbReference>
<evidence type="ECO:0000256" key="2">
    <source>
        <dbReference type="ARBA" id="ARBA00006742"/>
    </source>
</evidence>
<keyword evidence="9 10" id="KW-0472">Membrane</keyword>
<dbReference type="PRINTS" id="PR01853">
    <property type="entry name" value="YAJCTRNLCASE"/>
</dbReference>
<feature type="transmembrane region" description="Helical" evidence="10">
    <location>
        <begin position="6"/>
        <end position="27"/>
    </location>
</feature>
<comment type="similarity">
    <text evidence="2">Belongs to the YajC family.</text>
</comment>
<dbReference type="GO" id="GO:0015031">
    <property type="term" value="P:protein transport"/>
    <property type="evidence" value="ECO:0007669"/>
    <property type="project" value="UniProtKB-KW"/>
</dbReference>
<keyword evidence="8" id="KW-0811">Translocation</keyword>
<evidence type="ECO:0000256" key="3">
    <source>
        <dbReference type="ARBA" id="ARBA00022448"/>
    </source>
</evidence>
<dbReference type="PANTHER" id="PTHR33909:SF1">
    <property type="entry name" value="SEC TRANSLOCON ACCESSORY COMPLEX SUBUNIT YAJC"/>
    <property type="match status" value="1"/>
</dbReference>
<dbReference type="AlphaFoldDB" id="A0A6I2V1F2"/>
<proteinExistence type="inferred from homology"/>
<dbReference type="EMBL" id="VUNL01000010">
    <property type="protein sequence ID" value="MSV25406.1"/>
    <property type="molecule type" value="Genomic_DNA"/>
</dbReference>
<keyword evidence="4" id="KW-1003">Cell membrane</keyword>
<evidence type="ECO:0000256" key="8">
    <source>
        <dbReference type="ARBA" id="ARBA00023010"/>
    </source>
</evidence>
<evidence type="ECO:0000256" key="4">
    <source>
        <dbReference type="ARBA" id="ARBA00022475"/>
    </source>
</evidence>
<keyword evidence="7 10" id="KW-1133">Transmembrane helix</keyword>
<keyword evidence="12" id="KW-1185">Reference proteome</keyword>
<evidence type="ECO:0000256" key="10">
    <source>
        <dbReference type="SAM" id="Phobius"/>
    </source>
</evidence>
<evidence type="ECO:0000256" key="5">
    <source>
        <dbReference type="ARBA" id="ARBA00022692"/>
    </source>
</evidence>
<evidence type="ECO:0000256" key="9">
    <source>
        <dbReference type="ARBA" id="ARBA00023136"/>
    </source>
</evidence>
<sequence length="95" mass="10683">MSPEMAAALGTWGPILVMIAIFYFLLYRPQKNAQKRRRSMLESLKKDNRVMTIGGLYGTIVDMDDKVVKLKIAEHTVIEVARSSINANVSQDKQA</sequence>
<accession>A0A6I2V1F2</accession>